<dbReference type="GO" id="GO:0006450">
    <property type="term" value="P:regulation of translational fidelity"/>
    <property type="evidence" value="ECO:0007669"/>
    <property type="project" value="InterPro"/>
</dbReference>
<evidence type="ECO:0000256" key="5">
    <source>
        <dbReference type="ARBA" id="ARBA00047913"/>
    </source>
</evidence>
<evidence type="ECO:0000256" key="3">
    <source>
        <dbReference type="ARBA" id="ARBA00024799"/>
    </source>
</evidence>
<evidence type="ECO:0000256" key="2">
    <source>
        <dbReference type="ARBA" id="ARBA00011123"/>
    </source>
</evidence>
<dbReference type="SUPFAM" id="SSF141000">
    <property type="entry name" value="Glu-tRNAGln amidotransferase C subunit"/>
    <property type="match status" value="1"/>
</dbReference>
<dbReference type="RefSeq" id="WP_324619071.1">
    <property type="nucleotide sequence ID" value="NZ_JAYKOT010000003.1"/>
</dbReference>
<comment type="catalytic activity">
    <reaction evidence="4">
        <text>L-aspartyl-tRNA(Asn) + L-glutamine + ATP + H2O = L-asparaginyl-tRNA(Asn) + L-glutamate + ADP + phosphate + 2 H(+)</text>
        <dbReference type="Rhea" id="RHEA:14513"/>
        <dbReference type="Rhea" id="RHEA-COMP:9674"/>
        <dbReference type="Rhea" id="RHEA-COMP:9677"/>
        <dbReference type="ChEBI" id="CHEBI:15377"/>
        <dbReference type="ChEBI" id="CHEBI:15378"/>
        <dbReference type="ChEBI" id="CHEBI:29985"/>
        <dbReference type="ChEBI" id="CHEBI:30616"/>
        <dbReference type="ChEBI" id="CHEBI:43474"/>
        <dbReference type="ChEBI" id="CHEBI:58359"/>
        <dbReference type="ChEBI" id="CHEBI:78515"/>
        <dbReference type="ChEBI" id="CHEBI:78516"/>
        <dbReference type="ChEBI" id="CHEBI:456216"/>
    </reaction>
</comment>
<name>A0AAW9MN60_9FIRM</name>
<comment type="catalytic activity">
    <reaction evidence="5">
        <text>L-glutamyl-tRNA(Gln) + L-glutamine + ATP + H2O = L-glutaminyl-tRNA(Gln) + L-glutamate + ADP + phosphate + H(+)</text>
        <dbReference type="Rhea" id="RHEA:17521"/>
        <dbReference type="Rhea" id="RHEA-COMP:9681"/>
        <dbReference type="Rhea" id="RHEA-COMP:9684"/>
        <dbReference type="ChEBI" id="CHEBI:15377"/>
        <dbReference type="ChEBI" id="CHEBI:15378"/>
        <dbReference type="ChEBI" id="CHEBI:29985"/>
        <dbReference type="ChEBI" id="CHEBI:30616"/>
        <dbReference type="ChEBI" id="CHEBI:43474"/>
        <dbReference type="ChEBI" id="CHEBI:58359"/>
        <dbReference type="ChEBI" id="CHEBI:78520"/>
        <dbReference type="ChEBI" id="CHEBI:78521"/>
        <dbReference type="ChEBI" id="CHEBI:456216"/>
    </reaction>
</comment>
<evidence type="ECO:0000256" key="4">
    <source>
        <dbReference type="ARBA" id="ARBA00047380"/>
    </source>
</evidence>
<dbReference type="InterPro" id="IPR036113">
    <property type="entry name" value="Asp/Glu-ADT_sf_sub_c"/>
</dbReference>
<organism evidence="6 7">
    <name type="scientific">Citroniella saccharovorans</name>
    <dbReference type="NCBI Taxonomy" id="2053367"/>
    <lineage>
        <taxon>Bacteria</taxon>
        <taxon>Bacillati</taxon>
        <taxon>Bacillota</taxon>
        <taxon>Tissierellia</taxon>
        <taxon>Tissierellales</taxon>
        <taxon>Peptoniphilaceae</taxon>
        <taxon>Citroniella</taxon>
    </lineage>
</organism>
<comment type="subunit">
    <text evidence="2">Heterotrimer of A, B and C subunits.</text>
</comment>
<dbReference type="Proteomes" id="UP001357733">
    <property type="component" value="Unassembled WGS sequence"/>
</dbReference>
<keyword evidence="7" id="KW-1185">Reference proteome</keyword>
<proteinExistence type="inferred from homology"/>
<evidence type="ECO:0000313" key="6">
    <source>
        <dbReference type="EMBL" id="MEB3428978.1"/>
    </source>
</evidence>
<dbReference type="InterPro" id="IPR003837">
    <property type="entry name" value="GatC"/>
</dbReference>
<comment type="similarity">
    <text evidence="1">Belongs to the GatC family.</text>
</comment>
<reference evidence="6 7" key="1">
    <citation type="submission" date="2024-01" db="EMBL/GenBank/DDBJ databases">
        <title>Complete genome sequence of Citroniella saccharovorans strain M6.X9, isolated from human fecal sample.</title>
        <authorList>
            <person name="Cheng G."/>
            <person name="Westerholm M."/>
            <person name="Schnurer A."/>
        </authorList>
    </citation>
    <scope>NUCLEOTIDE SEQUENCE [LARGE SCALE GENOMIC DNA]</scope>
    <source>
        <strain evidence="6 7">DSM 29873</strain>
    </source>
</reference>
<comment type="caution">
    <text evidence="6">The sequence shown here is derived from an EMBL/GenBank/DDBJ whole genome shotgun (WGS) entry which is preliminary data.</text>
</comment>
<dbReference type="AlphaFoldDB" id="A0AAW9MN60"/>
<dbReference type="EC" id="6.3.5.-" evidence="6"/>
<dbReference type="Pfam" id="PF02686">
    <property type="entry name" value="GatC"/>
    <property type="match status" value="1"/>
</dbReference>
<keyword evidence="6" id="KW-0436">Ligase</keyword>
<protein>
    <submittedName>
        <fullName evidence="6">Asp-tRNA(Asn)/Glu-tRNA(Gln) amidotransferase subunit GatC</fullName>
        <ecNumber evidence="6">6.3.5.-</ecNumber>
    </submittedName>
</protein>
<dbReference type="EMBL" id="JAYKOT010000003">
    <property type="protein sequence ID" value="MEB3428978.1"/>
    <property type="molecule type" value="Genomic_DNA"/>
</dbReference>
<evidence type="ECO:0000256" key="1">
    <source>
        <dbReference type="ARBA" id="ARBA00010757"/>
    </source>
</evidence>
<comment type="function">
    <text evidence="3">Allows the formation of correctly charged Asn-tRNA(Asn) or Gln-tRNA(Gln) through the transamidation of misacylated Asp-tRNA(Asn) or Glu-tRNA(Gln) in organisms which lack either or both of asparaginyl-tRNA or glutaminyl-tRNA synthetases. The reaction takes place in the presence of glutamine and ATP through an activated phospho-Asp-tRNA(Asn) or phospho-Glu-tRNA(Gln).</text>
</comment>
<accession>A0AAW9MN60</accession>
<sequence>MEEKDLIRIYEDAKLDLSGKDLSKLLDKLNTLTQYNSVLDELEEGEKIYSITENKISFREDEAKEGLDREKALSFSDSTKYGYFKLKRVVD</sequence>
<evidence type="ECO:0000313" key="7">
    <source>
        <dbReference type="Proteomes" id="UP001357733"/>
    </source>
</evidence>
<gene>
    <name evidence="6" type="ORF">VLK81_02875</name>
</gene>
<dbReference type="GO" id="GO:0016874">
    <property type="term" value="F:ligase activity"/>
    <property type="evidence" value="ECO:0007669"/>
    <property type="project" value="UniProtKB-KW"/>
</dbReference>